<dbReference type="InterPro" id="IPR014729">
    <property type="entry name" value="Rossmann-like_a/b/a_fold"/>
</dbReference>
<dbReference type="GO" id="GO:0003677">
    <property type="term" value="F:DNA binding"/>
    <property type="evidence" value="ECO:0007669"/>
    <property type="project" value="UniProtKB-KW"/>
</dbReference>
<dbReference type="RefSeq" id="WP_074019589.1">
    <property type="nucleotide sequence ID" value="NZ_CAWMWP010000109.1"/>
</dbReference>
<dbReference type="Proteomes" id="UP000186277">
    <property type="component" value="Unassembled WGS sequence"/>
</dbReference>
<protein>
    <submittedName>
        <fullName evidence="2">DNA-binding protein</fullName>
    </submittedName>
</protein>
<dbReference type="InterPro" id="IPR018317">
    <property type="entry name" value="QueC"/>
</dbReference>
<dbReference type="EMBL" id="MKGR01000008">
    <property type="protein sequence ID" value="OKP07182.1"/>
    <property type="molecule type" value="Genomic_DNA"/>
</dbReference>
<dbReference type="OrthoDB" id="9789567at2"/>
<keyword evidence="1" id="KW-0671">Queuosine biosynthesis</keyword>
<dbReference type="Pfam" id="PF06508">
    <property type="entry name" value="QueC"/>
    <property type="match status" value="1"/>
</dbReference>
<evidence type="ECO:0000313" key="2">
    <source>
        <dbReference type="EMBL" id="OKP07182.1"/>
    </source>
</evidence>
<reference evidence="2 3" key="1">
    <citation type="submission" date="2016-09" db="EMBL/GenBank/DDBJ databases">
        <title>Xenorhabdus thuongxuanensis sp. nov. and Xenorhabdus eapokensis sp. nov., isolated from Steinernema species.</title>
        <authorList>
            <person name="Kaempfer P."/>
            <person name="Tobias N.J."/>
            <person name="Phan Ke L."/>
            <person name="Bode H.B."/>
            <person name="Glaeser S.P."/>
        </authorList>
    </citation>
    <scope>NUCLEOTIDE SEQUENCE [LARGE SCALE GENOMIC DNA]</scope>
    <source>
        <strain evidence="2 3">30TX1</strain>
    </source>
</reference>
<dbReference type="GO" id="GO:0008616">
    <property type="term" value="P:tRNA queuosine(34) biosynthetic process"/>
    <property type="evidence" value="ECO:0007669"/>
    <property type="project" value="UniProtKB-KW"/>
</dbReference>
<keyword evidence="3" id="KW-1185">Reference proteome</keyword>
<keyword evidence="2" id="KW-0238">DNA-binding</keyword>
<gene>
    <name evidence="2" type="ORF">Xentx_01453</name>
</gene>
<comment type="caution">
    <text evidence="2">The sequence shown here is derived from an EMBL/GenBank/DDBJ whole genome shotgun (WGS) entry which is preliminary data.</text>
</comment>
<name>A0A1Q5U3Y1_9GAMM</name>
<proteinExistence type="predicted"/>
<dbReference type="Gene3D" id="3.40.50.620">
    <property type="entry name" value="HUPs"/>
    <property type="match status" value="1"/>
</dbReference>
<sequence length="446" mass="50129">MNIYIDHDYSRLPPSNENTVSVQIYSRDGIISKNGIKPRDDIATIGKPVYDAMKRLGVKISDEVMDFLTISLAVTAADTFIVRDDCFDGWTRNINLSVSVINPVIWEKNKELIEKSLQFLSGDVWNFDFKSGGQKPPMPFEPVNGRRLVNLKGLDCISLFSGGLDSAIGVIDLLESGKKPLLISHSYKGDKKKQDQIARGIQEKGKFSRFCSSANPIGRGMPRDITMRTRSLNFLAFAAVGADAVMKANHHVDIPIYIPENGFISLNAPLTNRRIGSLSTRTTHPYFIKMIQEIFNNVGFNMKLLNPYQFQTKGQMVSDCKDSTTLSQIVDSTVSCSHWKRKHKQCGYCVPCMIRRASLLKGNMNEAILYHHGSYLTLRDFVKNKQDGRDDVISVLMAIENAKKKNLKTWVLKSGKLKSNDIAKYEKVFSDGLKEVEAFLKKEGII</sequence>
<evidence type="ECO:0000256" key="1">
    <source>
        <dbReference type="ARBA" id="ARBA00022785"/>
    </source>
</evidence>
<evidence type="ECO:0000313" key="3">
    <source>
        <dbReference type="Proteomes" id="UP000186277"/>
    </source>
</evidence>
<dbReference type="SUPFAM" id="SSF52402">
    <property type="entry name" value="Adenine nucleotide alpha hydrolases-like"/>
    <property type="match status" value="1"/>
</dbReference>
<organism evidence="2 3">
    <name type="scientific">Xenorhabdus thuongxuanensis</name>
    <dbReference type="NCBI Taxonomy" id="1873484"/>
    <lineage>
        <taxon>Bacteria</taxon>
        <taxon>Pseudomonadati</taxon>
        <taxon>Pseudomonadota</taxon>
        <taxon>Gammaproteobacteria</taxon>
        <taxon>Enterobacterales</taxon>
        <taxon>Morganellaceae</taxon>
        <taxon>Xenorhabdus</taxon>
    </lineage>
</organism>
<dbReference type="AlphaFoldDB" id="A0A1Q5U3Y1"/>
<dbReference type="InterPro" id="IPR049676">
    <property type="entry name" value="QatC"/>
</dbReference>
<dbReference type="NCBIfam" id="NF041925">
    <property type="entry name" value="QatC"/>
    <property type="match status" value="1"/>
</dbReference>
<accession>A0A1Q5U3Y1</accession>